<proteinExistence type="predicted"/>
<accession>M3YFE6</accession>
<evidence type="ECO:0000313" key="2">
    <source>
        <dbReference type="Ensembl" id="ENSMPUP00000010053.1"/>
    </source>
</evidence>
<dbReference type="Ensembl" id="ENSMPUT00000010215.1">
    <property type="protein sequence ID" value="ENSMPUP00000010053.1"/>
    <property type="gene ID" value="ENSMPUG00000010130.1"/>
</dbReference>
<feature type="compositionally biased region" description="Pro residues" evidence="1">
    <location>
        <begin position="26"/>
        <end position="39"/>
    </location>
</feature>
<dbReference type="InParanoid" id="M3YFE6"/>
<feature type="region of interest" description="Disordered" evidence="1">
    <location>
        <begin position="75"/>
        <end position="154"/>
    </location>
</feature>
<dbReference type="HOGENOM" id="CLU_1703651_0_0_1"/>
<feature type="compositionally biased region" description="Polar residues" evidence="1">
    <location>
        <begin position="145"/>
        <end position="154"/>
    </location>
</feature>
<evidence type="ECO:0000256" key="1">
    <source>
        <dbReference type="SAM" id="MobiDB-lite"/>
    </source>
</evidence>
<organism evidence="2">
    <name type="scientific">Mustela putorius furo</name>
    <name type="common">European domestic ferret</name>
    <name type="synonym">Mustela furo</name>
    <dbReference type="NCBI Taxonomy" id="9669"/>
    <lineage>
        <taxon>Eukaryota</taxon>
        <taxon>Metazoa</taxon>
        <taxon>Chordata</taxon>
        <taxon>Craniata</taxon>
        <taxon>Vertebrata</taxon>
        <taxon>Euteleostomi</taxon>
        <taxon>Mammalia</taxon>
        <taxon>Eutheria</taxon>
        <taxon>Laurasiatheria</taxon>
        <taxon>Carnivora</taxon>
        <taxon>Caniformia</taxon>
        <taxon>Musteloidea</taxon>
        <taxon>Mustelidae</taxon>
        <taxon>Mustelinae</taxon>
        <taxon>Mustela</taxon>
    </lineage>
</organism>
<feature type="region of interest" description="Disordered" evidence="1">
    <location>
        <begin position="1"/>
        <end position="59"/>
    </location>
</feature>
<name>M3YFE6_MUSPF</name>
<sequence length="154" mass="16045">MRREAKKSNAQPAAKAPGESCSRLPGPWPQGPAFPPPNGPAFRSPAPESTPPAPPGAALGCARCPLRPAGVYLLPSPCSRPGLLEHPPSPAQGVQIPRPPPVPRTKRPSGNLREERVGVVRGGRKKRLNNGGGGCKTGREGLQAPPTNVQTFRG</sequence>
<dbReference type="EMBL" id="AEYP01055636">
    <property type="status" value="NOT_ANNOTATED_CDS"/>
    <property type="molecule type" value="Genomic_DNA"/>
</dbReference>
<dbReference type="AlphaFoldDB" id="M3YFE6"/>
<reference evidence="2" key="1">
    <citation type="submission" date="2024-06" db="UniProtKB">
        <authorList>
            <consortium name="Ensembl"/>
        </authorList>
    </citation>
    <scope>IDENTIFICATION</scope>
</reference>
<protein>
    <submittedName>
        <fullName evidence="2">Uncharacterized protein</fullName>
    </submittedName>
</protein>